<dbReference type="EMBL" id="CP014544">
    <property type="protein sequence ID" value="AMO66928.1"/>
    <property type="molecule type" value="Genomic_DNA"/>
</dbReference>
<evidence type="ECO:0000256" key="3">
    <source>
        <dbReference type="ARBA" id="ARBA00023186"/>
    </source>
</evidence>
<dbReference type="InterPro" id="IPR002669">
    <property type="entry name" value="UreD"/>
</dbReference>
<evidence type="ECO:0000256" key="4">
    <source>
        <dbReference type="HAMAP-Rule" id="MF_01384"/>
    </source>
</evidence>
<evidence type="ECO:0000256" key="2">
    <source>
        <dbReference type="ARBA" id="ARBA00022988"/>
    </source>
</evidence>
<dbReference type="Pfam" id="PF01774">
    <property type="entry name" value="UreD"/>
    <property type="match status" value="1"/>
</dbReference>
<keyword evidence="2 4" id="KW-0996">Nickel insertion</keyword>
<keyword evidence="4" id="KW-0963">Cytoplasm</keyword>
<evidence type="ECO:0000313" key="6">
    <source>
        <dbReference type="Proteomes" id="UP000074119"/>
    </source>
</evidence>
<keyword evidence="3 4" id="KW-0143">Chaperone</keyword>
<evidence type="ECO:0000313" key="5">
    <source>
        <dbReference type="EMBL" id="AMO66928.1"/>
    </source>
</evidence>
<dbReference type="GO" id="GO:0016151">
    <property type="term" value="F:nickel cation binding"/>
    <property type="evidence" value="ECO:0007669"/>
    <property type="project" value="UniProtKB-UniRule"/>
</dbReference>
<name>A0A127M115_9GAMM</name>
<comment type="subunit">
    <text evidence="4">UreD, UreF and UreG form a complex that acts as a GTP-hydrolysis-dependent molecular chaperone, activating the urease apoprotein by helping to assemble the nickel containing metallocenter of UreC. The UreE protein probably delivers the nickel.</text>
</comment>
<accession>A0A127M115</accession>
<reference evidence="5 6" key="1">
    <citation type="submission" date="2015-12" db="EMBL/GenBank/DDBJ databases">
        <authorList>
            <person name="Shamseldin A."/>
            <person name="Moawad H."/>
            <person name="Abd El-Rahim W.M."/>
            <person name="Sadowsky M.J."/>
        </authorList>
    </citation>
    <scope>NUCLEOTIDE SEQUENCE [LARGE SCALE GENOMIC DNA]</scope>
    <source>
        <strain evidence="5 6">SM2</strain>
    </source>
</reference>
<dbReference type="AlphaFoldDB" id="A0A127M115"/>
<dbReference type="GO" id="GO:0005737">
    <property type="term" value="C:cytoplasm"/>
    <property type="evidence" value="ECO:0007669"/>
    <property type="project" value="UniProtKB-SubCell"/>
</dbReference>
<dbReference type="Proteomes" id="UP000074119">
    <property type="component" value="Chromosome"/>
</dbReference>
<protein>
    <recommendedName>
        <fullName evidence="4">Urease accessory protein UreD</fullName>
    </recommendedName>
</protein>
<dbReference type="KEGG" id="zal:AZF00_00820"/>
<dbReference type="HAMAP" id="MF_01384">
    <property type="entry name" value="UreD"/>
    <property type="match status" value="1"/>
</dbReference>
<evidence type="ECO:0000256" key="1">
    <source>
        <dbReference type="ARBA" id="ARBA00007177"/>
    </source>
</evidence>
<sequence length="309" mass="33593">MTFTNKELPLTAIATVSAGLADTLSATPPTKSWPAAIELGLRASINRTDLVRILHKGPLRVQRPFYPEGDCCHVYLLHPPGGIVAGDTLRVAVSLDAGAQALLTTPSAGKVYRSDLAKTAQSQGVSADVADGACLEWLPQETIVFEGAEAELSNHFALQGNARLCAWDIVVLGRRASGEGFARGRCLQKIDIRRDGKPLLVERTEWLGGSAMLDAPWGMAGASVSGSFFATMICDQAMMDKLREGLTKLAEQNAWLAAEWGLSQKRDIFLARYLGDSPEQCRKGFAWLWAQLRPQFNGREACPPRIWNT</sequence>
<gene>
    <name evidence="4" type="primary">ureD</name>
    <name evidence="5" type="ORF">AZF00_00820</name>
</gene>
<proteinExistence type="inferred from homology"/>
<comment type="function">
    <text evidence="4">Required for maturation of urease via the functional incorporation of the urease nickel metallocenter.</text>
</comment>
<comment type="similarity">
    <text evidence="1 4">Belongs to the UreD family.</text>
</comment>
<dbReference type="PANTHER" id="PTHR33643">
    <property type="entry name" value="UREASE ACCESSORY PROTEIN D"/>
    <property type="match status" value="1"/>
</dbReference>
<comment type="subcellular location">
    <subcellularLocation>
        <location evidence="4">Cytoplasm</location>
    </subcellularLocation>
</comment>
<dbReference type="PANTHER" id="PTHR33643:SF1">
    <property type="entry name" value="UREASE ACCESSORY PROTEIN D"/>
    <property type="match status" value="1"/>
</dbReference>
<dbReference type="STRING" id="1470434.AZF00_00820"/>
<organism evidence="5 6">
    <name type="scientific">Zhongshania aliphaticivorans</name>
    <dbReference type="NCBI Taxonomy" id="1470434"/>
    <lineage>
        <taxon>Bacteria</taxon>
        <taxon>Pseudomonadati</taxon>
        <taxon>Pseudomonadota</taxon>
        <taxon>Gammaproteobacteria</taxon>
        <taxon>Cellvibrionales</taxon>
        <taxon>Spongiibacteraceae</taxon>
        <taxon>Zhongshania</taxon>
    </lineage>
</organism>